<evidence type="ECO:0000313" key="3">
    <source>
        <dbReference type="Proteomes" id="UP000218267"/>
    </source>
</evidence>
<dbReference type="AlphaFoldDB" id="A0A1Y1CPH9"/>
<dbReference type="SFLD" id="SFLDG01126">
    <property type="entry name" value="C1.2:_Nucleotidase_Like"/>
    <property type="match status" value="1"/>
</dbReference>
<proteinExistence type="inferred from homology"/>
<dbReference type="InterPro" id="IPR036412">
    <property type="entry name" value="HAD-like_sf"/>
</dbReference>
<name>A0A1Y1CPH9_9BACT</name>
<dbReference type="SUPFAM" id="SSF56784">
    <property type="entry name" value="HAD-like"/>
    <property type="match status" value="1"/>
</dbReference>
<dbReference type="EMBL" id="AP018042">
    <property type="protein sequence ID" value="BAX82348.1"/>
    <property type="molecule type" value="Genomic_DNA"/>
</dbReference>
<dbReference type="Gene3D" id="3.40.50.1000">
    <property type="entry name" value="HAD superfamily/HAD-like"/>
    <property type="match status" value="1"/>
</dbReference>
<dbReference type="PANTHER" id="PTHR16504">
    <property type="entry name" value="5'(3')-DEOXYRIBONUCLEOTIDASE"/>
    <property type="match status" value="1"/>
</dbReference>
<dbReference type="Proteomes" id="UP000218267">
    <property type="component" value="Chromosome"/>
</dbReference>
<dbReference type="Pfam" id="PF06941">
    <property type="entry name" value="NT5C"/>
    <property type="match status" value="1"/>
</dbReference>
<dbReference type="SFLD" id="SFLDS00003">
    <property type="entry name" value="Haloacid_Dehalogenase"/>
    <property type="match status" value="1"/>
</dbReference>
<protein>
    <submittedName>
        <fullName evidence="2">Uncharacterized protein</fullName>
    </submittedName>
</protein>
<dbReference type="GO" id="GO:0008253">
    <property type="term" value="F:5'-nucleotidase activity"/>
    <property type="evidence" value="ECO:0007669"/>
    <property type="project" value="InterPro"/>
</dbReference>
<evidence type="ECO:0000313" key="2">
    <source>
        <dbReference type="EMBL" id="BAX82348.1"/>
    </source>
</evidence>
<dbReference type="InterPro" id="IPR010708">
    <property type="entry name" value="5'(3')-deoxyribonucleotidase"/>
</dbReference>
<reference evidence="2 3" key="1">
    <citation type="journal article" date="2018" name="Mar. Genomics">
        <title>Complete genome sequence of Marinifilaceae bacterium strain SPP2, isolated from the Antarctic marine sediment.</title>
        <authorList>
            <person name="Watanabe M."/>
            <person name="Kojima H."/>
            <person name="Fukui M."/>
        </authorList>
    </citation>
    <scope>NUCLEOTIDE SEQUENCE [LARGE SCALE GENOMIC DNA]</scope>
    <source>
        <strain evidence="2 3">SPP2</strain>
    </source>
</reference>
<reference evidence="3" key="2">
    <citation type="journal article" date="2020" name="Antonie Van Leeuwenhoek">
        <title>Labilibaculum antarcticum sp. nov., a novel facultative anaerobic, psychrotorelant bacterium isolated from marine sediment of Antarctica.</title>
        <authorList>
            <person name="Watanabe M."/>
            <person name="Kojima H."/>
            <person name="Fukui M."/>
        </authorList>
    </citation>
    <scope>NUCLEOTIDE SEQUENCE [LARGE SCALE GENOMIC DNA]</scope>
    <source>
        <strain evidence="3">SPP2</strain>
    </source>
</reference>
<keyword evidence="3" id="KW-1185">Reference proteome</keyword>
<organism evidence="2 3">
    <name type="scientific">Labilibaculum antarcticum</name>
    <dbReference type="NCBI Taxonomy" id="1717717"/>
    <lineage>
        <taxon>Bacteria</taxon>
        <taxon>Pseudomonadati</taxon>
        <taxon>Bacteroidota</taxon>
        <taxon>Bacteroidia</taxon>
        <taxon>Marinilabiliales</taxon>
        <taxon>Marinifilaceae</taxon>
        <taxon>Labilibaculum</taxon>
    </lineage>
</organism>
<dbReference type="KEGG" id="mbas:ALGA_4057"/>
<sequence length="269" mass="31262">MNRTAQEEKRKYEEARKGLSPKQIIELDEKEALENEIMGMAKHFNILLFPEESDFYTYEKSNPWSDEYTDRISRKRAKLGLSEVNHESAESYDDTANICESLARKVIIDKSLEKKILYIDMDSVLVDFQSGIDQLNDATKKKYENNLDEVPGIFSLMKPTSGAVYIVEKLAKIYDIYILSTAPWENPSAWSDKLEWVKEYLPEIGKKRLILSHHKNLNIGDYLIDDRTKNGAGEFKGELIHFLTVQYPDWDSVFDHLVVEYVKHAQNIK</sequence>
<gene>
    <name evidence="2" type="ORF">ALGA_4057</name>
</gene>
<dbReference type="RefSeq" id="WP_197705637.1">
    <property type="nucleotide sequence ID" value="NZ_AP018042.1"/>
</dbReference>
<dbReference type="GO" id="GO:0009223">
    <property type="term" value="P:pyrimidine deoxyribonucleotide catabolic process"/>
    <property type="evidence" value="ECO:0007669"/>
    <property type="project" value="TreeGrafter"/>
</dbReference>
<dbReference type="SFLD" id="SFLDG01145">
    <property type="entry name" value="C1.2.1"/>
    <property type="match status" value="1"/>
</dbReference>
<dbReference type="InterPro" id="IPR023214">
    <property type="entry name" value="HAD_sf"/>
</dbReference>
<dbReference type="PANTHER" id="PTHR16504:SF4">
    <property type="entry name" value="5'(3')-DEOXYRIBONUCLEOTIDASE"/>
    <property type="match status" value="1"/>
</dbReference>
<comment type="similarity">
    <text evidence="1">Belongs to the 5'(3')-deoxyribonucleotidase family.</text>
</comment>
<evidence type="ECO:0000256" key="1">
    <source>
        <dbReference type="ARBA" id="ARBA00009589"/>
    </source>
</evidence>
<accession>A0A1Y1CPH9</accession>